<keyword evidence="2" id="KW-0813">Transport</keyword>
<proteinExistence type="inferred from homology"/>
<dbReference type="GO" id="GO:0046872">
    <property type="term" value="F:metal ion binding"/>
    <property type="evidence" value="ECO:0007669"/>
    <property type="project" value="InterPro"/>
</dbReference>
<organism evidence="5 6">
    <name type="scientific">Thermodesulfovibrio aggregans</name>
    <dbReference type="NCBI Taxonomy" id="86166"/>
    <lineage>
        <taxon>Bacteria</taxon>
        <taxon>Pseudomonadati</taxon>
        <taxon>Nitrospirota</taxon>
        <taxon>Thermodesulfovibrionia</taxon>
        <taxon>Thermodesulfovibrionales</taxon>
        <taxon>Thermodesulfovibrionaceae</taxon>
        <taxon>Thermodesulfovibrio</taxon>
    </lineage>
</organism>
<comment type="caution">
    <text evidence="5">The sequence shown here is derived from an EMBL/GenBank/DDBJ whole genome shotgun (WGS) entry which is preliminary data.</text>
</comment>
<dbReference type="InterPro" id="IPR006127">
    <property type="entry name" value="ZnuA-like"/>
</dbReference>
<dbReference type="Pfam" id="PF01297">
    <property type="entry name" value="ZnuA"/>
    <property type="match status" value="1"/>
</dbReference>
<sequence>MKRFIIFLFALLIFVSCSQKSEKSEFTVYTSFYPIQEFTKWIIPEAKVYNLIPQGVDPHHFEPSLKDIQKLYKANMIIYLGNTDIDRWIDKIRDELNQKGVKVVRLQDYISLQKYSSGDEIDPHVWLDPLKVLEIIKVIKDKAQEITQKKDEYEKNFLIYSDKLKKLDTDYRQTLSNCQLKDVIVTHEFLNYLSQKYGFKSHFIVHDPEQELSLKRIKELKDFIKKNSIEYIISEPEGDRIAKALAEETGAKIMKFNTFHQISQQDYFQAMNENLKVLKTALKCK</sequence>
<dbReference type="PANTHER" id="PTHR42953">
    <property type="entry name" value="HIGH-AFFINITY ZINC UPTAKE SYSTEM PROTEIN ZNUA-RELATED"/>
    <property type="match status" value="1"/>
</dbReference>
<feature type="signal peptide" evidence="4">
    <location>
        <begin position="1"/>
        <end position="20"/>
    </location>
</feature>
<dbReference type="AlphaFoldDB" id="A0A2J6WMK2"/>
<feature type="chain" id="PRO_5014362534" description="Zinc transport system substrate-binding protein" evidence="4">
    <location>
        <begin position="21"/>
        <end position="285"/>
    </location>
</feature>
<dbReference type="PROSITE" id="PS51257">
    <property type="entry name" value="PROKAR_LIPOPROTEIN"/>
    <property type="match status" value="1"/>
</dbReference>
<evidence type="ECO:0000256" key="1">
    <source>
        <dbReference type="ARBA" id="ARBA00011028"/>
    </source>
</evidence>
<dbReference type="EMBL" id="PNIO01000025">
    <property type="protein sequence ID" value="PMP71626.1"/>
    <property type="molecule type" value="Genomic_DNA"/>
</dbReference>
<evidence type="ECO:0000256" key="3">
    <source>
        <dbReference type="ARBA" id="ARBA00022729"/>
    </source>
</evidence>
<evidence type="ECO:0008006" key="7">
    <source>
        <dbReference type="Google" id="ProtNLM"/>
    </source>
</evidence>
<dbReference type="Proteomes" id="UP000242288">
    <property type="component" value="Unassembled WGS sequence"/>
</dbReference>
<evidence type="ECO:0000256" key="2">
    <source>
        <dbReference type="ARBA" id="ARBA00022448"/>
    </source>
</evidence>
<evidence type="ECO:0000313" key="5">
    <source>
        <dbReference type="EMBL" id="PMP71626.1"/>
    </source>
</evidence>
<dbReference type="Gene3D" id="3.40.50.1980">
    <property type="entry name" value="Nitrogenase molybdenum iron protein domain"/>
    <property type="match status" value="2"/>
</dbReference>
<dbReference type="GO" id="GO:0030001">
    <property type="term" value="P:metal ion transport"/>
    <property type="evidence" value="ECO:0007669"/>
    <property type="project" value="InterPro"/>
</dbReference>
<evidence type="ECO:0000313" key="6">
    <source>
        <dbReference type="Proteomes" id="UP000242288"/>
    </source>
</evidence>
<evidence type="ECO:0000256" key="4">
    <source>
        <dbReference type="SAM" id="SignalP"/>
    </source>
</evidence>
<dbReference type="PANTHER" id="PTHR42953:SF3">
    <property type="entry name" value="HIGH-AFFINITY ZINC UPTAKE SYSTEM PROTEIN ZNUA"/>
    <property type="match status" value="1"/>
</dbReference>
<keyword evidence="3 4" id="KW-0732">Signal</keyword>
<protein>
    <recommendedName>
        <fullName evidence="7">Zinc transport system substrate-binding protein</fullName>
    </recommendedName>
</protein>
<reference evidence="5 6" key="1">
    <citation type="submission" date="2018-01" db="EMBL/GenBank/DDBJ databases">
        <title>Metagenomic assembled genomes from two thermal pools in the Uzon Caldera, Kamchatka, Russia.</title>
        <authorList>
            <person name="Wilkins L."/>
            <person name="Ettinger C."/>
        </authorList>
    </citation>
    <scope>NUCLEOTIDE SEQUENCE [LARGE SCALE GENOMIC DNA]</scope>
    <source>
        <strain evidence="5">ZAV-04</strain>
    </source>
</reference>
<gene>
    <name evidence="5" type="ORF">C0186_03280</name>
</gene>
<accession>A0A2J6WMK2</accession>
<name>A0A2J6WMK2_9BACT</name>
<dbReference type="InterPro" id="IPR050492">
    <property type="entry name" value="Bact_metal-bind_prot9"/>
</dbReference>
<comment type="similarity">
    <text evidence="1">Belongs to the bacterial solute-binding protein 9 family.</text>
</comment>
<dbReference type="SUPFAM" id="SSF53807">
    <property type="entry name" value="Helical backbone' metal receptor"/>
    <property type="match status" value="1"/>
</dbReference>